<keyword evidence="1" id="KW-0732">Signal</keyword>
<name>A0ABW3CUG4_9FLAO</name>
<organism evidence="2 3">
    <name type="scientific">Sungkyunkwania multivorans</name>
    <dbReference type="NCBI Taxonomy" id="1173618"/>
    <lineage>
        <taxon>Bacteria</taxon>
        <taxon>Pseudomonadati</taxon>
        <taxon>Bacteroidota</taxon>
        <taxon>Flavobacteriia</taxon>
        <taxon>Flavobacteriales</taxon>
        <taxon>Flavobacteriaceae</taxon>
        <taxon>Sungkyunkwania</taxon>
    </lineage>
</organism>
<accession>A0ABW3CUG4</accession>
<evidence type="ECO:0000313" key="2">
    <source>
        <dbReference type="EMBL" id="MFD0861145.1"/>
    </source>
</evidence>
<reference evidence="3" key="1">
    <citation type="journal article" date="2019" name="Int. J. Syst. Evol. Microbiol.">
        <title>The Global Catalogue of Microorganisms (GCM) 10K type strain sequencing project: providing services to taxonomists for standard genome sequencing and annotation.</title>
        <authorList>
            <consortium name="The Broad Institute Genomics Platform"/>
            <consortium name="The Broad Institute Genome Sequencing Center for Infectious Disease"/>
            <person name="Wu L."/>
            <person name="Ma J."/>
        </authorList>
    </citation>
    <scope>NUCLEOTIDE SEQUENCE [LARGE SCALE GENOMIC DNA]</scope>
    <source>
        <strain evidence="3">CCUG 62952</strain>
    </source>
</reference>
<comment type="caution">
    <text evidence="2">The sequence shown here is derived from an EMBL/GenBank/DDBJ whole genome shotgun (WGS) entry which is preliminary data.</text>
</comment>
<dbReference type="Pfam" id="PF11751">
    <property type="entry name" value="PorP_SprF"/>
    <property type="match status" value="1"/>
</dbReference>
<evidence type="ECO:0000256" key="1">
    <source>
        <dbReference type="SAM" id="SignalP"/>
    </source>
</evidence>
<evidence type="ECO:0000313" key="3">
    <source>
        <dbReference type="Proteomes" id="UP001596978"/>
    </source>
</evidence>
<dbReference type="NCBIfam" id="TIGR03519">
    <property type="entry name" value="T9SS_PorP_fam"/>
    <property type="match status" value="1"/>
</dbReference>
<gene>
    <name evidence="2" type="ORF">ACFQ1M_02905</name>
</gene>
<dbReference type="InterPro" id="IPR019861">
    <property type="entry name" value="PorP/SprF_Bacteroidetes"/>
</dbReference>
<dbReference type="Proteomes" id="UP001596978">
    <property type="component" value="Unassembled WGS sequence"/>
</dbReference>
<feature type="chain" id="PRO_5045536280" evidence="1">
    <location>
        <begin position="19"/>
        <end position="284"/>
    </location>
</feature>
<keyword evidence="3" id="KW-1185">Reference proteome</keyword>
<protein>
    <submittedName>
        <fullName evidence="2">PorP/SprF family type IX secretion system membrane protein</fullName>
    </submittedName>
</protein>
<dbReference type="EMBL" id="JBHTJH010000003">
    <property type="protein sequence ID" value="MFD0861145.1"/>
    <property type="molecule type" value="Genomic_DNA"/>
</dbReference>
<proteinExistence type="predicted"/>
<dbReference type="RefSeq" id="WP_386403612.1">
    <property type="nucleotide sequence ID" value="NZ_JBHTJH010000003.1"/>
</dbReference>
<feature type="signal peptide" evidence="1">
    <location>
        <begin position="1"/>
        <end position="18"/>
    </location>
</feature>
<sequence>MKNYLKIVFLLVVGTAFAQQESVYSLYNYNMNAINPAYAGADGGKLTFLSRSQWAGVQNAPETQVFILSLPVGEKVGIGLSGVRDQVFIENATSVFIDFSYKLQVAEATDLYFGIKAGGLFLDVDTQSLQTQDQGLSALNEFNPNVGVGAYLKNDKYFVSLSAPRILNTERVSNENGVATTATDKAQFYLSGGYNFDISDKVLFKPSVLGSFLQGLDPTVTVTAAFNFIEKFDLGVNYRTDDALGGFAVINLADWAGFGYAYEANTNDAIQRDSTHEIFVRIGF</sequence>